<dbReference type="RefSeq" id="XP_001793512.1">
    <property type="nucleotide sequence ID" value="XM_001793460.1"/>
</dbReference>
<evidence type="ECO:0000313" key="3">
    <source>
        <dbReference type="Proteomes" id="UP000663193"/>
    </source>
</evidence>
<feature type="region of interest" description="Disordered" evidence="1">
    <location>
        <begin position="1"/>
        <end position="174"/>
    </location>
</feature>
<dbReference type="OrthoDB" id="3794714at2759"/>
<feature type="compositionally biased region" description="Pro residues" evidence="1">
    <location>
        <begin position="29"/>
        <end position="53"/>
    </location>
</feature>
<protein>
    <submittedName>
        <fullName evidence="2">Uncharacterized protein</fullName>
    </submittedName>
</protein>
<dbReference type="KEGG" id="pno:SNOG_02919"/>
<dbReference type="OMA" id="HANAKAH"/>
<feature type="compositionally biased region" description="Basic and acidic residues" evidence="1">
    <location>
        <begin position="159"/>
        <end position="170"/>
    </location>
</feature>
<keyword evidence="3" id="KW-1185">Reference proteome</keyword>
<organism evidence="2 3">
    <name type="scientific">Phaeosphaeria nodorum (strain SN15 / ATCC MYA-4574 / FGSC 10173)</name>
    <name type="common">Glume blotch fungus</name>
    <name type="synonym">Parastagonospora nodorum</name>
    <dbReference type="NCBI Taxonomy" id="321614"/>
    <lineage>
        <taxon>Eukaryota</taxon>
        <taxon>Fungi</taxon>
        <taxon>Dikarya</taxon>
        <taxon>Ascomycota</taxon>
        <taxon>Pezizomycotina</taxon>
        <taxon>Dothideomycetes</taxon>
        <taxon>Pleosporomycetidae</taxon>
        <taxon>Pleosporales</taxon>
        <taxon>Pleosporineae</taxon>
        <taxon>Phaeosphaeriaceae</taxon>
        <taxon>Parastagonospora</taxon>
    </lineage>
</organism>
<dbReference type="AlphaFoldDB" id="A0A7U2EY74"/>
<feature type="compositionally biased region" description="Basic residues" evidence="1">
    <location>
        <begin position="142"/>
        <end position="158"/>
    </location>
</feature>
<dbReference type="EMBL" id="CP069027">
    <property type="protein sequence ID" value="QRC95214.1"/>
    <property type="molecule type" value="Genomic_DNA"/>
</dbReference>
<feature type="compositionally biased region" description="Low complexity" evidence="1">
    <location>
        <begin position="54"/>
        <end position="65"/>
    </location>
</feature>
<name>A0A7U2EY74_PHANO</name>
<feature type="compositionally biased region" description="Polar residues" evidence="1">
    <location>
        <begin position="66"/>
        <end position="91"/>
    </location>
</feature>
<feature type="compositionally biased region" description="Low complexity" evidence="1">
    <location>
        <begin position="111"/>
        <end position="137"/>
    </location>
</feature>
<sequence length="218" mass="24084">MSSYGSNTPGYIHPSQYPPHPQPQYQQAPNPPYPTTPGPPTSQPTAYFPPQPQQQPAYSTSPASPWQQPAYASSPQHQYPPQNPIYSSSPTAHDAAMMHLPNGPPSHRRSSSLSQSARPHFSSSAPISIPQQQRPAIYARSHGSHSSHGSHHSHHPHDHHAFGDGEDIHDNGQVYGVLDEETLRQYEKRYAKDRELEKRPTLGGSLMSMVKALGSKRE</sequence>
<evidence type="ECO:0000256" key="1">
    <source>
        <dbReference type="SAM" id="MobiDB-lite"/>
    </source>
</evidence>
<feature type="region of interest" description="Disordered" evidence="1">
    <location>
        <begin position="194"/>
        <end position="218"/>
    </location>
</feature>
<dbReference type="Proteomes" id="UP000663193">
    <property type="component" value="Chromosome 5"/>
</dbReference>
<dbReference type="VEuPathDB" id="FungiDB:JI435_029190"/>
<gene>
    <name evidence="2" type="ORF">JI435_029190</name>
</gene>
<accession>A0A7U2EY74</accession>
<evidence type="ECO:0000313" key="2">
    <source>
        <dbReference type="EMBL" id="QRC95214.1"/>
    </source>
</evidence>
<reference evidence="3" key="1">
    <citation type="journal article" date="2021" name="BMC Genomics">
        <title>Chromosome-level genome assembly and manually-curated proteome of model necrotroph Parastagonospora nodorum Sn15 reveals a genome-wide trove of candidate effector homologs, and redundancy of virulence-related functions within an accessory chromosome.</title>
        <authorList>
            <person name="Bertazzoni S."/>
            <person name="Jones D.A.B."/>
            <person name="Phan H.T."/>
            <person name="Tan K.-C."/>
            <person name="Hane J.K."/>
        </authorList>
    </citation>
    <scope>NUCLEOTIDE SEQUENCE [LARGE SCALE GENOMIC DNA]</scope>
    <source>
        <strain evidence="3">SN15 / ATCC MYA-4574 / FGSC 10173)</strain>
    </source>
</reference>
<proteinExistence type="predicted"/>